<evidence type="ECO:0000256" key="3">
    <source>
        <dbReference type="SAM" id="MobiDB-lite"/>
    </source>
</evidence>
<protein>
    <recommendedName>
        <fullName evidence="5">CCHC-type domain-containing protein</fullName>
    </recommendedName>
</protein>
<evidence type="ECO:0000256" key="4">
    <source>
        <dbReference type="SAM" id="SignalP"/>
    </source>
</evidence>
<evidence type="ECO:0000256" key="2">
    <source>
        <dbReference type="PROSITE-ProRule" id="PRU00047"/>
    </source>
</evidence>
<keyword evidence="4" id="KW-0732">Signal</keyword>
<dbReference type="SUPFAM" id="SSF57756">
    <property type="entry name" value="Retrovirus zinc finger-like domains"/>
    <property type="match status" value="1"/>
</dbReference>
<sequence>MNHVQQPAPDFLTLLWVLYQTILLWYKGVTANTTQSINPVEVIPNHVQPPMTQEPKIDPPPPAKKDTITVSGKMDRETMKRKGLCFKCQKPGHKLFDCPEEGDKEKERPDVQTMTQEDRNGLLKDLLDQDPEKTPGDSENSRGKHTF</sequence>
<evidence type="ECO:0000256" key="1">
    <source>
        <dbReference type="ARBA" id="ARBA00022664"/>
    </source>
</evidence>
<keyword evidence="1" id="KW-0507">mRNA processing</keyword>
<evidence type="ECO:0000313" key="7">
    <source>
        <dbReference type="Proteomes" id="UP001437256"/>
    </source>
</evidence>
<dbReference type="InterPro" id="IPR036875">
    <property type="entry name" value="Znf_CCHC_sf"/>
</dbReference>
<feature type="compositionally biased region" description="Basic and acidic residues" evidence="3">
    <location>
        <begin position="63"/>
        <end position="74"/>
    </location>
</feature>
<reference evidence="6 7" key="1">
    <citation type="submission" date="2024-05" db="EMBL/GenBank/DDBJ databases">
        <title>A draft genome resource for the thread blight pathogen Marasmius tenuissimus strain MS-2.</title>
        <authorList>
            <person name="Yulfo-Soto G.E."/>
            <person name="Baruah I.K."/>
            <person name="Amoako-Attah I."/>
            <person name="Bukari Y."/>
            <person name="Meinhardt L.W."/>
            <person name="Bailey B.A."/>
            <person name="Cohen S.P."/>
        </authorList>
    </citation>
    <scope>NUCLEOTIDE SEQUENCE [LARGE SCALE GENOMIC DNA]</scope>
    <source>
        <strain evidence="6 7">MS-2</strain>
    </source>
</reference>
<gene>
    <name evidence="6" type="ORF">AAF712_010686</name>
</gene>
<dbReference type="Gene3D" id="4.10.60.10">
    <property type="entry name" value="Zinc finger, CCHC-type"/>
    <property type="match status" value="1"/>
</dbReference>
<dbReference type="Proteomes" id="UP001437256">
    <property type="component" value="Unassembled WGS sequence"/>
</dbReference>
<name>A0ABR2ZNB0_9AGAR</name>
<accession>A0ABR2ZNB0</accession>
<proteinExistence type="predicted"/>
<comment type="caution">
    <text evidence="6">The sequence shown here is derived from an EMBL/GenBank/DDBJ whole genome shotgun (WGS) entry which is preliminary data.</text>
</comment>
<feature type="chain" id="PRO_5045324427" description="CCHC-type domain-containing protein" evidence="4">
    <location>
        <begin position="32"/>
        <end position="147"/>
    </location>
</feature>
<feature type="region of interest" description="Disordered" evidence="3">
    <location>
        <begin position="94"/>
        <end position="147"/>
    </location>
</feature>
<dbReference type="PROSITE" id="PS50158">
    <property type="entry name" value="ZF_CCHC"/>
    <property type="match status" value="1"/>
</dbReference>
<dbReference type="InterPro" id="IPR001878">
    <property type="entry name" value="Znf_CCHC"/>
</dbReference>
<organism evidence="6 7">
    <name type="scientific">Marasmius tenuissimus</name>
    <dbReference type="NCBI Taxonomy" id="585030"/>
    <lineage>
        <taxon>Eukaryota</taxon>
        <taxon>Fungi</taxon>
        <taxon>Dikarya</taxon>
        <taxon>Basidiomycota</taxon>
        <taxon>Agaricomycotina</taxon>
        <taxon>Agaricomycetes</taxon>
        <taxon>Agaricomycetidae</taxon>
        <taxon>Agaricales</taxon>
        <taxon>Marasmiineae</taxon>
        <taxon>Marasmiaceae</taxon>
        <taxon>Marasmius</taxon>
    </lineage>
</organism>
<dbReference type="Pfam" id="PF00098">
    <property type="entry name" value="zf-CCHC"/>
    <property type="match status" value="1"/>
</dbReference>
<evidence type="ECO:0000259" key="5">
    <source>
        <dbReference type="PROSITE" id="PS50158"/>
    </source>
</evidence>
<keyword evidence="2" id="KW-0863">Zinc-finger</keyword>
<evidence type="ECO:0000313" key="6">
    <source>
        <dbReference type="EMBL" id="KAL0062474.1"/>
    </source>
</evidence>
<feature type="domain" description="CCHC-type" evidence="5">
    <location>
        <begin position="85"/>
        <end position="100"/>
    </location>
</feature>
<keyword evidence="7" id="KW-1185">Reference proteome</keyword>
<dbReference type="SMART" id="SM00343">
    <property type="entry name" value="ZnF_C2HC"/>
    <property type="match status" value="1"/>
</dbReference>
<feature type="signal peptide" evidence="4">
    <location>
        <begin position="1"/>
        <end position="31"/>
    </location>
</feature>
<dbReference type="EMBL" id="JBBXMP010000104">
    <property type="protein sequence ID" value="KAL0062474.1"/>
    <property type="molecule type" value="Genomic_DNA"/>
</dbReference>
<keyword evidence="2" id="KW-0479">Metal-binding</keyword>
<keyword evidence="2" id="KW-0862">Zinc</keyword>
<feature type="region of interest" description="Disordered" evidence="3">
    <location>
        <begin position="48"/>
        <end position="74"/>
    </location>
</feature>